<name>B9XEI0_PEDPL</name>
<dbReference type="Pfam" id="PF00271">
    <property type="entry name" value="Helicase_C"/>
    <property type="match status" value="1"/>
</dbReference>
<dbReference type="Pfam" id="PF08455">
    <property type="entry name" value="SNF2_assoc"/>
    <property type="match status" value="1"/>
</dbReference>
<accession>B9XEI0</accession>
<keyword evidence="1" id="KW-0378">Hydrolase</keyword>
<dbReference type="Proteomes" id="UP000003688">
    <property type="component" value="Unassembled WGS sequence"/>
</dbReference>
<dbReference type="GO" id="GO:0016787">
    <property type="term" value="F:hydrolase activity"/>
    <property type="evidence" value="ECO:0007669"/>
    <property type="project" value="UniProtKB-KW"/>
</dbReference>
<dbReference type="RefSeq" id="WP_007414228.1">
    <property type="nucleotide sequence ID" value="NZ_ABOX02000008.1"/>
</dbReference>
<dbReference type="GO" id="GO:0008270">
    <property type="term" value="F:zinc ion binding"/>
    <property type="evidence" value="ECO:0007669"/>
    <property type="project" value="UniProtKB-KW"/>
</dbReference>
<dbReference type="STRING" id="320771.Cflav_PD4734"/>
<evidence type="ECO:0000259" key="6">
    <source>
        <dbReference type="PROSITE" id="PS51194"/>
    </source>
</evidence>
<evidence type="ECO:0000256" key="3">
    <source>
        <dbReference type="SAM" id="MobiDB-lite"/>
    </source>
</evidence>
<keyword evidence="8" id="KW-1185">Reference proteome</keyword>
<dbReference type="Pfam" id="PF00176">
    <property type="entry name" value="SNF2-rel_dom"/>
    <property type="match status" value="1"/>
</dbReference>
<dbReference type="SMART" id="SM00487">
    <property type="entry name" value="DEXDc"/>
    <property type="match status" value="1"/>
</dbReference>
<dbReference type="InterPro" id="IPR007527">
    <property type="entry name" value="Znf_SWIM"/>
</dbReference>
<dbReference type="InterPro" id="IPR013663">
    <property type="entry name" value="Helicase_SWF/SNF/SWI_bac"/>
</dbReference>
<evidence type="ECO:0000259" key="5">
    <source>
        <dbReference type="PROSITE" id="PS51192"/>
    </source>
</evidence>
<dbReference type="InterPro" id="IPR014001">
    <property type="entry name" value="Helicase_ATP-bd"/>
</dbReference>
<dbReference type="InterPro" id="IPR000330">
    <property type="entry name" value="SNF2_N"/>
</dbReference>
<keyword evidence="7" id="KW-0418">Kinase</keyword>
<dbReference type="InterPro" id="IPR038718">
    <property type="entry name" value="SNF2-like_sf"/>
</dbReference>
<feature type="domain" description="Helicase ATP-binding" evidence="5">
    <location>
        <begin position="594"/>
        <end position="754"/>
    </location>
</feature>
<reference evidence="7 8" key="1">
    <citation type="journal article" date="2011" name="J. Bacteriol.">
        <title>Genome sequence of 'Pedosphaera parvula' Ellin514, an aerobic Verrucomicrobial isolate from pasture soil.</title>
        <authorList>
            <person name="Kant R."/>
            <person name="van Passel M.W."/>
            <person name="Sangwan P."/>
            <person name="Palva A."/>
            <person name="Lucas S."/>
            <person name="Copeland A."/>
            <person name="Lapidus A."/>
            <person name="Glavina Del Rio T."/>
            <person name="Dalin E."/>
            <person name="Tice H."/>
            <person name="Bruce D."/>
            <person name="Goodwin L."/>
            <person name="Pitluck S."/>
            <person name="Chertkov O."/>
            <person name="Larimer F.W."/>
            <person name="Land M.L."/>
            <person name="Hauser L."/>
            <person name="Brettin T.S."/>
            <person name="Detter J.C."/>
            <person name="Han S."/>
            <person name="de Vos W.M."/>
            <person name="Janssen P.H."/>
            <person name="Smidt H."/>
        </authorList>
    </citation>
    <scope>NUCLEOTIDE SEQUENCE [LARGE SCALE GENOMIC DNA]</scope>
    <source>
        <strain evidence="7 8">Ellin514</strain>
    </source>
</reference>
<protein>
    <submittedName>
        <fullName evidence="7">Non-specific serine/threonine protein kinase</fullName>
        <ecNumber evidence="7">2.7.11.1</ecNumber>
    </submittedName>
</protein>
<dbReference type="InterPro" id="IPR049730">
    <property type="entry name" value="SNF2/RAD54-like_C"/>
</dbReference>
<dbReference type="CDD" id="cd18793">
    <property type="entry name" value="SF2_C_SNF"/>
    <property type="match status" value="1"/>
</dbReference>
<dbReference type="PROSITE" id="PS50966">
    <property type="entry name" value="ZF_SWIM"/>
    <property type="match status" value="1"/>
</dbReference>
<dbReference type="GO" id="GO:0005524">
    <property type="term" value="F:ATP binding"/>
    <property type="evidence" value="ECO:0007669"/>
    <property type="project" value="InterPro"/>
</dbReference>
<dbReference type="SMART" id="SM00490">
    <property type="entry name" value="HELICc"/>
    <property type="match status" value="1"/>
</dbReference>
<comment type="caution">
    <text evidence="7">The sequence shown here is derived from an EMBL/GenBank/DDBJ whole genome shotgun (WGS) entry which is preliminary data.</text>
</comment>
<keyword evidence="2" id="KW-0863">Zinc-finger</keyword>
<keyword evidence="2" id="KW-0862">Zinc</keyword>
<dbReference type="OrthoDB" id="9814088at2"/>
<organism evidence="7 8">
    <name type="scientific">Pedosphaera parvula (strain Ellin514)</name>
    <dbReference type="NCBI Taxonomy" id="320771"/>
    <lineage>
        <taxon>Bacteria</taxon>
        <taxon>Pseudomonadati</taxon>
        <taxon>Verrucomicrobiota</taxon>
        <taxon>Pedosphaerae</taxon>
        <taxon>Pedosphaerales</taxon>
        <taxon>Pedosphaeraceae</taxon>
        <taxon>Pedosphaera</taxon>
    </lineage>
</organism>
<dbReference type="EC" id="2.7.11.1" evidence="7"/>
<feature type="region of interest" description="Disordered" evidence="3">
    <location>
        <begin position="95"/>
        <end position="116"/>
    </location>
</feature>
<gene>
    <name evidence="7" type="ORF">Cflav_PD4734</name>
</gene>
<keyword evidence="7" id="KW-0723">Serine/threonine-protein kinase</keyword>
<keyword evidence="7" id="KW-0808">Transferase</keyword>
<dbReference type="InterPro" id="IPR027417">
    <property type="entry name" value="P-loop_NTPase"/>
</dbReference>
<dbReference type="Gene3D" id="3.40.50.300">
    <property type="entry name" value="P-loop containing nucleotide triphosphate hydrolases"/>
    <property type="match status" value="1"/>
</dbReference>
<evidence type="ECO:0000256" key="2">
    <source>
        <dbReference type="PROSITE-ProRule" id="PRU00325"/>
    </source>
</evidence>
<dbReference type="CDD" id="cd18012">
    <property type="entry name" value="DEXQc_arch_SWI2_SNF2"/>
    <property type="match status" value="1"/>
</dbReference>
<dbReference type="InterPro" id="IPR001650">
    <property type="entry name" value="Helicase_C-like"/>
</dbReference>
<dbReference type="PROSITE" id="PS51192">
    <property type="entry name" value="HELICASE_ATP_BIND_1"/>
    <property type="match status" value="1"/>
</dbReference>
<feature type="domain" description="Helicase C-terminal" evidence="6">
    <location>
        <begin position="883"/>
        <end position="1046"/>
    </location>
</feature>
<dbReference type="PANTHER" id="PTHR10799">
    <property type="entry name" value="SNF2/RAD54 HELICASE FAMILY"/>
    <property type="match status" value="1"/>
</dbReference>
<evidence type="ECO:0000313" key="7">
    <source>
        <dbReference type="EMBL" id="EEF61694.1"/>
    </source>
</evidence>
<feature type="compositionally biased region" description="Basic and acidic residues" evidence="3">
    <location>
        <begin position="102"/>
        <end position="111"/>
    </location>
</feature>
<dbReference type="GO" id="GO:0004674">
    <property type="term" value="F:protein serine/threonine kinase activity"/>
    <property type="evidence" value="ECO:0007669"/>
    <property type="project" value="UniProtKB-KW"/>
</dbReference>
<dbReference type="SUPFAM" id="SSF52540">
    <property type="entry name" value="P-loop containing nucleoside triphosphate hydrolases"/>
    <property type="match status" value="2"/>
</dbReference>
<dbReference type="Gene3D" id="3.40.50.10810">
    <property type="entry name" value="Tandem AAA-ATPase domain"/>
    <property type="match status" value="1"/>
</dbReference>
<dbReference type="AlphaFoldDB" id="B9XEI0"/>
<feature type="domain" description="SWIM-type" evidence="4">
    <location>
        <begin position="57"/>
        <end position="92"/>
    </location>
</feature>
<keyword evidence="2" id="KW-0479">Metal-binding</keyword>
<evidence type="ECO:0000313" key="8">
    <source>
        <dbReference type="Proteomes" id="UP000003688"/>
    </source>
</evidence>
<proteinExistence type="predicted"/>
<dbReference type="PROSITE" id="PS51194">
    <property type="entry name" value="HELICASE_CTER"/>
    <property type="match status" value="1"/>
</dbReference>
<evidence type="ECO:0000259" key="4">
    <source>
        <dbReference type="PROSITE" id="PS50966"/>
    </source>
</evidence>
<sequence>MSNVELNDALFAKLAGWEAVKQARTLLVGNRVLSSEWQPPTLKGTVQEGSTTLRAGLVIRSASDADNLCPCRDSRQRGLICAHSVAVGLHYVKGQTPVPQTTDKKPVKSEPAKVVPKASSKAIQRAAIGERGEPLEIFAILPPNFAEAATKGRVMLYLEGKWQGGRVPLNALPLSTPFQLTEQDSALLNGVEQLAEGDTPAMLMLNASQLVELLPKLAGHPNMTLGKTQTLEISNDPLPLKIEATLQENGEIVLRLKGAIPNGLLRGATSWAFQGTKLQPLGLPAGLENLLNGPLRMLRNQVPQFLNIEWPRLAANSDVAANFSLEDFELEPATPRFKLHLAGGLAMLEAKLECFYGDKPVASMAADSPWLADPASPTTYRTRNFNAEQEALARLLRNGFTGPDAKGLFHLNGQNPVLNFFAREYQRLEKDWIVTLEERLERSTQNNLERIEPKFQITPSGEQWFDLSVTYDTRGGERFAPADVQRLLLSGQSHTRLKNGKYAIIDTGAVEELQEVLVDASPQQHANGYRMSNAQAGFLEATLRQQSGWKVQAPTAWTQRAAQQRGDIKIEPPPLGELDSVLRPYQKEGVAWLQFLRDNGFGGILADEMGLGKTLQVLAIINALRSLKNLNAPVLVVCPTSLVFNWAAEAAKFTPELRVVALHGPQRHSLFAEISQKDLVITSYALLRRDAEHYRGLEFDTVVLDEAQHIKNRQTQNAQAVKSIRTRRRLVLTGTPLENSVLDLWSIFDFLMPGYLGSAQDFKERYEAPIVREKNLEVQKRLARRLRPFMLRRLKREVAKDLPEKIEQVSYCELNEGQRALYQQVLEASRKEIVNAVDANGLNKSRMVVLTALLRLRQICCDLRLLESKLEAKPSEPSGKVELFGELLEEVVDGGHRVLVFSQFTTMLGLLRERLAAENIEFCYLDGATKDRAQVVERFQRDSRIPVFLISLKAGGTGLNLTGADTVIHFDPWWNPAVEAQATDRAHRIGQKRVVTSYKLITRGTVEEKILNLQTRKRALFQGMLGGEEQLAEALSWEEIQDLLTS</sequence>
<dbReference type="EMBL" id="ABOX02000008">
    <property type="protein sequence ID" value="EEF61694.1"/>
    <property type="molecule type" value="Genomic_DNA"/>
</dbReference>
<evidence type="ECO:0000256" key="1">
    <source>
        <dbReference type="ARBA" id="ARBA00022801"/>
    </source>
</evidence>